<keyword evidence="7" id="KW-0963">Cytoplasm</keyword>
<keyword evidence="7" id="KW-0067">ATP-binding</keyword>
<name>A0A1M3KWM4_9BACT</name>
<comment type="pathway">
    <text evidence="7 8">Cell wall biogenesis; peptidoglycan biosynthesis.</text>
</comment>
<dbReference type="EC" id="6.3.2.13" evidence="7"/>
<comment type="caution">
    <text evidence="7">Lacks conserved residue(s) required for the propagation of feature annotation.</text>
</comment>
<accession>A0A1M3KWM4</accession>
<evidence type="ECO:0000256" key="2">
    <source>
        <dbReference type="ARBA" id="ARBA00022618"/>
    </source>
</evidence>
<evidence type="ECO:0000256" key="4">
    <source>
        <dbReference type="ARBA" id="ARBA00022984"/>
    </source>
</evidence>
<feature type="binding site" evidence="7">
    <location>
        <begin position="156"/>
        <end position="157"/>
    </location>
    <ligand>
        <name>UDP-N-acetyl-alpha-D-muramoyl-L-alanyl-D-glutamate</name>
        <dbReference type="ChEBI" id="CHEBI:83900"/>
    </ligand>
</feature>
<keyword evidence="4 7" id="KW-0573">Peptidoglycan synthesis</keyword>
<gene>
    <name evidence="7" type="primary">murE</name>
    <name evidence="12" type="ORF">BGO89_09595</name>
</gene>
<dbReference type="InterPro" id="IPR013221">
    <property type="entry name" value="Mur_ligase_cen"/>
</dbReference>
<dbReference type="EMBL" id="MKVH01000024">
    <property type="protein sequence ID" value="OJX56775.1"/>
    <property type="molecule type" value="Genomic_DNA"/>
</dbReference>
<evidence type="ECO:0000259" key="9">
    <source>
        <dbReference type="Pfam" id="PF01225"/>
    </source>
</evidence>
<keyword evidence="6 7" id="KW-0961">Cell wall biogenesis/degradation</keyword>
<comment type="caution">
    <text evidence="12">The sequence shown here is derived from an EMBL/GenBank/DDBJ whole genome shotgun (WGS) entry which is preliminary data.</text>
</comment>
<dbReference type="GO" id="GO:0000287">
    <property type="term" value="F:magnesium ion binding"/>
    <property type="evidence" value="ECO:0007669"/>
    <property type="project" value="UniProtKB-UniRule"/>
</dbReference>
<comment type="subcellular location">
    <subcellularLocation>
        <location evidence="7 8">Cytoplasm</location>
    </subcellularLocation>
</comment>
<dbReference type="Proteomes" id="UP000184233">
    <property type="component" value="Unassembled WGS sequence"/>
</dbReference>
<dbReference type="STRING" id="1895771.BGO89_09595"/>
<dbReference type="Gene3D" id="3.40.1190.10">
    <property type="entry name" value="Mur-like, catalytic domain"/>
    <property type="match status" value="1"/>
</dbReference>
<dbReference type="InterPro" id="IPR000713">
    <property type="entry name" value="Mur_ligase_N"/>
</dbReference>
<dbReference type="GO" id="GO:0005524">
    <property type="term" value="F:ATP binding"/>
    <property type="evidence" value="ECO:0007669"/>
    <property type="project" value="UniProtKB-UniRule"/>
</dbReference>
<evidence type="ECO:0000313" key="13">
    <source>
        <dbReference type="Proteomes" id="UP000184233"/>
    </source>
</evidence>
<organism evidence="12 13">
    <name type="scientific">Candidatus Kapaibacterium thiocyanatum</name>
    <dbReference type="NCBI Taxonomy" id="1895771"/>
    <lineage>
        <taxon>Bacteria</taxon>
        <taxon>Pseudomonadati</taxon>
        <taxon>Candidatus Kapaibacteriota</taxon>
        <taxon>Candidatus Kapaibacteriia</taxon>
        <taxon>Candidatus Kapaibacteriales</taxon>
        <taxon>Candidatus Kapaibacteriaceae</taxon>
        <taxon>Candidatus Kapaibacterium</taxon>
    </lineage>
</organism>
<feature type="binding site" evidence="7">
    <location>
        <position position="472"/>
    </location>
    <ligand>
        <name>meso-2,6-diaminopimelate</name>
        <dbReference type="ChEBI" id="CHEBI:57791"/>
    </ligand>
</feature>
<dbReference type="SUPFAM" id="SSF63418">
    <property type="entry name" value="MurE/MurF N-terminal domain"/>
    <property type="match status" value="1"/>
</dbReference>
<feature type="domain" description="Mur ligase C-terminal" evidence="10">
    <location>
        <begin position="342"/>
        <end position="470"/>
    </location>
</feature>
<dbReference type="InterPro" id="IPR036565">
    <property type="entry name" value="Mur-like_cat_sf"/>
</dbReference>
<dbReference type="SUPFAM" id="SSF53623">
    <property type="entry name" value="MurD-like peptide ligases, catalytic domain"/>
    <property type="match status" value="1"/>
</dbReference>
<feature type="modified residue" description="N6-carboxylysine" evidence="7">
    <location>
        <position position="223"/>
    </location>
</feature>
<evidence type="ECO:0000256" key="1">
    <source>
        <dbReference type="ARBA" id="ARBA00005898"/>
    </source>
</evidence>
<keyword evidence="7 12" id="KW-0436">Ligase</keyword>
<dbReference type="Pfam" id="PF01225">
    <property type="entry name" value="Mur_ligase"/>
    <property type="match status" value="1"/>
</dbReference>
<dbReference type="PANTHER" id="PTHR23135">
    <property type="entry name" value="MUR LIGASE FAMILY MEMBER"/>
    <property type="match status" value="1"/>
</dbReference>
<keyword evidence="5 7" id="KW-0131">Cell cycle</keyword>
<feature type="domain" description="Mur ligase N-terminal catalytic" evidence="9">
    <location>
        <begin position="28"/>
        <end position="71"/>
    </location>
</feature>
<dbReference type="Gene3D" id="3.40.1390.10">
    <property type="entry name" value="MurE/MurF, N-terminal domain"/>
    <property type="match status" value="1"/>
</dbReference>
<feature type="binding site" evidence="7">
    <location>
        <position position="191"/>
    </location>
    <ligand>
        <name>UDP-N-acetyl-alpha-D-muramoyl-L-alanyl-D-glutamate</name>
        <dbReference type="ChEBI" id="CHEBI:83900"/>
    </ligand>
</feature>
<dbReference type="GO" id="GO:0008360">
    <property type="term" value="P:regulation of cell shape"/>
    <property type="evidence" value="ECO:0007669"/>
    <property type="project" value="UniProtKB-KW"/>
</dbReference>
<dbReference type="Pfam" id="PF08245">
    <property type="entry name" value="Mur_ligase_M"/>
    <property type="match status" value="1"/>
</dbReference>
<protein>
    <recommendedName>
        <fullName evidence="7">UDP-N-acetylmuramoyl-L-alanyl-D-glutamate--2,6-diaminopimelate ligase</fullName>
        <ecNumber evidence="7">6.3.2.13</ecNumber>
    </recommendedName>
    <alternativeName>
        <fullName evidence="7">Meso-A2pm-adding enzyme</fullName>
    </alternativeName>
    <alternativeName>
        <fullName evidence="7">Meso-diaminopimelate-adding enzyme</fullName>
    </alternativeName>
    <alternativeName>
        <fullName evidence="7">UDP-MurNAc-L-Ala-D-Glu:meso-diaminopimelate ligase</fullName>
    </alternativeName>
    <alternativeName>
        <fullName evidence="7">UDP-MurNAc-tripeptide synthetase</fullName>
    </alternativeName>
    <alternativeName>
        <fullName evidence="7">UDP-N-acetylmuramyl-tripeptide synthetase</fullName>
    </alternativeName>
</protein>
<evidence type="ECO:0000313" key="12">
    <source>
        <dbReference type="EMBL" id="OJX56775.1"/>
    </source>
</evidence>
<feature type="short sequence motif" description="Meso-diaminopimelate recognition motif" evidence="7">
    <location>
        <begin position="417"/>
        <end position="420"/>
    </location>
</feature>
<dbReference type="HAMAP" id="MF_00208">
    <property type="entry name" value="MurE"/>
    <property type="match status" value="1"/>
</dbReference>
<keyword evidence="2 7" id="KW-0132">Cell division</keyword>
<feature type="binding site" evidence="7">
    <location>
        <position position="183"/>
    </location>
    <ligand>
        <name>UDP-N-acetyl-alpha-D-muramoyl-L-alanyl-D-glutamate</name>
        <dbReference type="ChEBI" id="CHEBI:83900"/>
    </ligand>
</feature>
<dbReference type="Pfam" id="PF02875">
    <property type="entry name" value="Mur_ligase_C"/>
    <property type="match status" value="1"/>
</dbReference>
<reference evidence="12 13" key="1">
    <citation type="submission" date="2016-09" db="EMBL/GenBank/DDBJ databases">
        <title>Genome-resolved meta-omics ties microbial dynamics to process performance in biotechnology for thiocyanate degradation.</title>
        <authorList>
            <person name="Kantor R.S."/>
            <person name="Huddy R.J."/>
            <person name="Iyer R."/>
            <person name="Thomas B.C."/>
            <person name="Brown C.T."/>
            <person name="Anantharaman K."/>
            <person name="Tringe S."/>
            <person name="Hettich R.L."/>
            <person name="Harrison S.T."/>
            <person name="Banfield J.F."/>
        </authorList>
    </citation>
    <scope>NUCLEOTIDE SEQUENCE [LARGE SCALE GENOMIC DNA]</scope>
    <source>
        <strain evidence="12">59-99</strain>
    </source>
</reference>
<sequence length="498" mass="54189">MTNLLALLRLLPDAIVQGQADTMILHTTADSRHVVAGSLFVAIRGTSFDGHSTIKDAIDKGAVCIVVDMDYDRTTIPSSITAVAVADTRLAYARIVHFIRNQPSEGLRIYGVTGTNGKTTCATILEQLFRTSGRTTGFIGTTGIRYDGTTQDFGYTTPHVDVLCDIFVTMRKHRVDTVCMEVSSHALDQYRTYGIKFSAALFTNLTHDHLDYHGTMEAYAATKKRLFDGLGQDAAAIVWGDDPYAEFMVQDCKARRIVRVGTNDDNDVAVEDISVGAHGTTFTLVLPPRRRTDVPHDLVITTQLIGRFNVANAALCAVTAIQEGMPPAKVAECMARIKGPAGRMERYPLASGAVAVVDYAHTPDALEQALTVLQELVPTGSKLYTVFGCGGDRDSTKRPAMGRIATEHADHAWITNDNPRSENPGNIADGILSGITDRTRATVELDRRLAITQALDRAKPGDIVLIAGKGHETYQVIGTDRIHFSDVEEVAHWNAAHR</sequence>
<dbReference type="SUPFAM" id="SSF53244">
    <property type="entry name" value="MurD-like peptide ligases, peptide-binding domain"/>
    <property type="match status" value="1"/>
</dbReference>
<dbReference type="NCBIfam" id="NF001126">
    <property type="entry name" value="PRK00139.1-4"/>
    <property type="match status" value="1"/>
</dbReference>
<feature type="binding site" evidence="7">
    <location>
        <position position="393"/>
    </location>
    <ligand>
        <name>meso-2,6-diaminopimelate</name>
        <dbReference type="ChEBI" id="CHEBI:57791"/>
    </ligand>
</feature>
<dbReference type="GO" id="GO:0008765">
    <property type="term" value="F:UDP-N-acetylmuramoylalanyl-D-glutamate-2,6-diaminopimelate ligase activity"/>
    <property type="evidence" value="ECO:0007669"/>
    <property type="project" value="UniProtKB-UniRule"/>
</dbReference>
<comment type="function">
    <text evidence="7">Catalyzes the addition of meso-diaminopimelic acid to the nucleotide precursor UDP-N-acetylmuramoyl-L-alanyl-D-glutamate (UMAG) in the biosynthesis of bacterial cell-wall peptidoglycan.</text>
</comment>
<evidence type="ECO:0000259" key="11">
    <source>
        <dbReference type="Pfam" id="PF08245"/>
    </source>
</evidence>
<dbReference type="UniPathway" id="UPA00219"/>
<dbReference type="AlphaFoldDB" id="A0A1M3KWM4"/>
<dbReference type="InterPro" id="IPR004101">
    <property type="entry name" value="Mur_ligase_C"/>
</dbReference>
<dbReference type="GO" id="GO:0071555">
    <property type="term" value="P:cell wall organization"/>
    <property type="evidence" value="ECO:0007669"/>
    <property type="project" value="UniProtKB-KW"/>
</dbReference>
<dbReference type="GO" id="GO:0051301">
    <property type="term" value="P:cell division"/>
    <property type="evidence" value="ECO:0007669"/>
    <property type="project" value="UniProtKB-KW"/>
</dbReference>
<feature type="binding site" evidence="7">
    <location>
        <position position="189"/>
    </location>
    <ligand>
        <name>UDP-N-acetyl-alpha-D-muramoyl-L-alanyl-D-glutamate</name>
        <dbReference type="ChEBI" id="CHEBI:83900"/>
    </ligand>
</feature>
<keyword evidence="7" id="KW-0460">Magnesium</keyword>
<comment type="similarity">
    <text evidence="1 7">Belongs to the MurCDEF family. MurE subfamily.</text>
</comment>
<dbReference type="InterPro" id="IPR036615">
    <property type="entry name" value="Mur_ligase_C_dom_sf"/>
</dbReference>
<evidence type="ECO:0000259" key="10">
    <source>
        <dbReference type="Pfam" id="PF02875"/>
    </source>
</evidence>
<evidence type="ECO:0000256" key="3">
    <source>
        <dbReference type="ARBA" id="ARBA00022960"/>
    </source>
</evidence>
<evidence type="ECO:0000256" key="7">
    <source>
        <dbReference type="HAMAP-Rule" id="MF_00208"/>
    </source>
</evidence>
<dbReference type="PANTHER" id="PTHR23135:SF4">
    <property type="entry name" value="UDP-N-ACETYLMURAMOYL-L-ALANYL-D-GLUTAMATE--2,6-DIAMINOPIMELATE LIGASE MURE HOMOLOG, CHLOROPLASTIC"/>
    <property type="match status" value="1"/>
</dbReference>
<feature type="binding site" evidence="7">
    <location>
        <begin position="114"/>
        <end position="120"/>
    </location>
    <ligand>
        <name>ATP</name>
        <dbReference type="ChEBI" id="CHEBI:30616"/>
    </ligand>
</feature>
<dbReference type="GO" id="GO:0009252">
    <property type="term" value="P:peptidoglycan biosynthetic process"/>
    <property type="evidence" value="ECO:0007669"/>
    <property type="project" value="UniProtKB-UniRule"/>
</dbReference>
<evidence type="ECO:0000256" key="5">
    <source>
        <dbReference type="ARBA" id="ARBA00023306"/>
    </source>
</evidence>
<feature type="binding site" evidence="7">
    <location>
        <begin position="417"/>
        <end position="420"/>
    </location>
    <ligand>
        <name>meso-2,6-diaminopimelate</name>
        <dbReference type="ChEBI" id="CHEBI:57791"/>
    </ligand>
</feature>
<evidence type="ECO:0000256" key="6">
    <source>
        <dbReference type="ARBA" id="ARBA00023316"/>
    </source>
</evidence>
<dbReference type="GO" id="GO:0005737">
    <property type="term" value="C:cytoplasm"/>
    <property type="evidence" value="ECO:0007669"/>
    <property type="project" value="UniProtKB-SubCell"/>
</dbReference>
<dbReference type="InterPro" id="IPR035911">
    <property type="entry name" value="MurE/MurF_N"/>
</dbReference>
<dbReference type="NCBIfam" id="TIGR01085">
    <property type="entry name" value="murE"/>
    <property type="match status" value="1"/>
</dbReference>
<comment type="cofactor">
    <cofactor evidence="7">
        <name>Mg(2+)</name>
        <dbReference type="ChEBI" id="CHEBI:18420"/>
    </cofactor>
</comment>
<keyword evidence="7" id="KW-0547">Nucleotide-binding</keyword>
<evidence type="ECO:0000256" key="8">
    <source>
        <dbReference type="RuleBase" id="RU004135"/>
    </source>
</evidence>
<comment type="PTM">
    <text evidence="7">Carboxylation is probably crucial for Mg(2+) binding and, consequently, for the gamma-phosphate positioning of ATP.</text>
</comment>
<feature type="binding site" evidence="7">
    <location>
        <position position="468"/>
    </location>
    <ligand>
        <name>meso-2,6-diaminopimelate</name>
        <dbReference type="ChEBI" id="CHEBI:57791"/>
    </ligand>
</feature>
<proteinExistence type="inferred from homology"/>
<comment type="catalytic activity">
    <reaction evidence="7">
        <text>UDP-N-acetyl-alpha-D-muramoyl-L-alanyl-D-glutamate + meso-2,6-diaminopimelate + ATP = UDP-N-acetyl-alpha-D-muramoyl-L-alanyl-gamma-D-glutamyl-meso-2,6-diaminopimelate + ADP + phosphate + H(+)</text>
        <dbReference type="Rhea" id="RHEA:23676"/>
        <dbReference type="ChEBI" id="CHEBI:15378"/>
        <dbReference type="ChEBI" id="CHEBI:30616"/>
        <dbReference type="ChEBI" id="CHEBI:43474"/>
        <dbReference type="ChEBI" id="CHEBI:57791"/>
        <dbReference type="ChEBI" id="CHEBI:83900"/>
        <dbReference type="ChEBI" id="CHEBI:83905"/>
        <dbReference type="ChEBI" id="CHEBI:456216"/>
        <dbReference type="EC" id="6.3.2.13"/>
    </reaction>
</comment>
<dbReference type="Gene3D" id="3.90.190.20">
    <property type="entry name" value="Mur ligase, C-terminal domain"/>
    <property type="match status" value="1"/>
</dbReference>
<keyword evidence="3 7" id="KW-0133">Cell shape</keyword>
<feature type="domain" description="Mur ligase central" evidence="11">
    <location>
        <begin position="112"/>
        <end position="319"/>
    </location>
</feature>
<feature type="binding site" evidence="7">
    <location>
        <position position="31"/>
    </location>
    <ligand>
        <name>UDP-N-acetyl-alpha-D-muramoyl-L-alanyl-D-glutamate</name>
        <dbReference type="ChEBI" id="CHEBI:83900"/>
    </ligand>
</feature>
<dbReference type="InterPro" id="IPR005761">
    <property type="entry name" value="UDP-N-AcMur-Glu-dNH2Pim_ligase"/>
</dbReference>